<comment type="subcellular location">
    <subcellularLocation>
        <location evidence="1">Apical cell membrane</location>
        <topology evidence="1">Single-pass type I membrane protein</topology>
    </subcellularLocation>
    <subcellularLocation>
        <location evidence="16">Membrane</location>
        <topology evidence="16">Single-pass type I membrane protein</topology>
    </subcellularLocation>
</comment>
<keyword evidence="5 16" id="KW-0732">Signal</keyword>
<dbReference type="SMART" id="SM00179">
    <property type="entry name" value="EGF_CA"/>
    <property type="match status" value="5"/>
</dbReference>
<evidence type="ECO:0000313" key="21">
    <source>
        <dbReference type="Proteomes" id="UP000001811"/>
    </source>
</evidence>
<dbReference type="Pfam" id="PF12661">
    <property type="entry name" value="hEGF"/>
    <property type="match status" value="1"/>
</dbReference>
<comment type="caution">
    <text evidence="14">Lacks conserved residue(s) required for the propagation of feature annotation.</text>
</comment>
<keyword evidence="7" id="KW-0221">Differentiation</keyword>
<dbReference type="Ensembl" id="ENSOCUT00000054110.1">
    <property type="protein sequence ID" value="ENSOCUP00000041831.1"/>
    <property type="gene ID" value="ENSOCUG00000013290.3"/>
</dbReference>
<keyword evidence="21" id="KW-1185">Reference proteome</keyword>
<dbReference type="SMART" id="SM00181">
    <property type="entry name" value="EGF"/>
    <property type="match status" value="7"/>
</dbReference>
<dbReference type="STRING" id="9986.ENSOCUP00000041831"/>
<dbReference type="GeneTree" id="ENSGT00940000164418"/>
<feature type="disulfide bond" evidence="14">
    <location>
        <begin position="484"/>
        <end position="493"/>
    </location>
</feature>
<dbReference type="InterPro" id="IPR000742">
    <property type="entry name" value="EGF"/>
</dbReference>
<dbReference type="FunFam" id="2.10.25.10:FF:000064">
    <property type="entry name" value="Delta-like protein"/>
    <property type="match status" value="1"/>
</dbReference>
<feature type="disulfide bond" evidence="15">
    <location>
        <begin position="227"/>
        <end position="236"/>
    </location>
</feature>
<dbReference type="AlphaFoldDB" id="A0A5F9D9A3"/>
<feature type="disulfide bond" evidence="14">
    <location>
        <begin position="446"/>
        <end position="455"/>
    </location>
</feature>
<dbReference type="PROSITE" id="PS01187">
    <property type="entry name" value="EGF_CA"/>
    <property type="match status" value="2"/>
</dbReference>
<accession>A0A5F9D9A3</accession>
<dbReference type="Gene3D" id="2.10.25.10">
    <property type="entry name" value="Laminin"/>
    <property type="match status" value="6"/>
</dbReference>
<evidence type="ECO:0000256" key="16">
    <source>
        <dbReference type="RuleBase" id="RU280815"/>
    </source>
</evidence>
<evidence type="ECO:0000256" key="5">
    <source>
        <dbReference type="ARBA" id="ARBA00022729"/>
    </source>
</evidence>
<feature type="domain" description="EGF-like" evidence="18">
    <location>
        <begin position="420"/>
        <end position="456"/>
    </location>
</feature>
<dbReference type="Pfam" id="PF01414">
    <property type="entry name" value="DSL"/>
    <property type="match status" value="1"/>
</dbReference>
<evidence type="ECO:0000313" key="20">
    <source>
        <dbReference type="Ensembl" id="ENSOCUP00000041831.1"/>
    </source>
</evidence>
<feature type="disulfide bond" evidence="15">
    <location>
        <begin position="194"/>
        <end position="203"/>
    </location>
</feature>
<dbReference type="InterPro" id="IPR001774">
    <property type="entry name" value="DSL"/>
</dbReference>
<reference evidence="20 21" key="1">
    <citation type="journal article" date="2011" name="Nature">
        <title>A high-resolution map of human evolutionary constraint using 29 mammals.</title>
        <authorList>
            <person name="Lindblad-Toh K."/>
            <person name="Garber M."/>
            <person name="Zuk O."/>
            <person name="Lin M.F."/>
            <person name="Parker B.J."/>
            <person name="Washietl S."/>
            <person name="Kheradpour P."/>
            <person name="Ernst J."/>
            <person name="Jordan G."/>
            <person name="Mauceli E."/>
            <person name="Ward L.D."/>
            <person name="Lowe C.B."/>
            <person name="Holloway A.K."/>
            <person name="Clamp M."/>
            <person name="Gnerre S."/>
            <person name="Alfoldi J."/>
            <person name="Beal K."/>
            <person name="Chang J."/>
            <person name="Clawson H."/>
            <person name="Cuff J."/>
            <person name="Di Palma F."/>
            <person name="Fitzgerald S."/>
            <person name="Flicek P."/>
            <person name="Guttman M."/>
            <person name="Hubisz M.J."/>
            <person name="Jaffe D.B."/>
            <person name="Jungreis I."/>
            <person name="Kent W.J."/>
            <person name="Kostka D."/>
            <person name="Lara M."/>
            <person name="Martins A.L."/>
            <person name="Massingham T."/>
            <person name="Moltke I."/>
            <person name="Raney B.J."/>
            <person name="Rasmussen M.D."/>
            <person name="Robinson J."/>
            <person name="Stark A."/>
            <person name="Vilella A.J."/>
            <person name="Wen J."/>
            <person name="Xie X."/>
            <person name="Zody M.C."/>
            <person name="Baldwin J."/>
            <person name="Bloom T."/>
            <person name="Chin C.W."/>
            <person name="Heiman D."/>
            <person name="Nicol R."/>
            <person name="Nusbaum C."/>
            <person name="Young S."/>
            <person name="Wilkinson J."/>
            <person name="Worley K.C."/>
            <person name="Kovar C.L."/>
            <person name="Muzny D.M."/>
            <person name="Gibbs R.A."/>
            <person name="Cree A."/>
            <person name="Dihn H.H."/>
            <person name="Fowler G."/>
            <person name="Jhangiani S."/>
            <person name="Joshi V."/>
            <person name="Lee S."/>
            <person name="Lewis L.R."/>
            <person name="Nazareth L.V."/>
            <person name="Okwuonu G."/>
            <person name="Santibanez J."/>
            <person name="Warren W.C."/>
            <person name="Mardis E.R."/>
            <person name="Weinstock G.M."/>
            <person name="Wilson R.K."/>
            <person name="Delehaunty K."/>
            <person name="Dooling D."/>
            <person name="Fronik C."/>
            <person name="Fulton L."/>
            <person name="Fulton B."/>
            <person name="Graves T."/>
            <person name="Minx P."/>
            <person name="Sodergren E."/>
            <person name="Birney E."/>
            <person name="Margulies E.H."/>
            <person name="Herrero J."/>
            <person name="Green E.D."/>
            <person name="Haussler D."/>
            <person name="Siepel A."/>
            <person name="Goldman N."/>
            <person name="Pollard K.S."/>
            <person name="Pedersen J.S."/>
            <person name="Lander E.S."/>
            <person name="Kellis M."/>
        </authorList>
    </citation>
    <scope>NUCLEOTIDE SEQUENCE [LARGE SCALE GENOMIC DNA]</scope>
    <source>
        <strain evidence="21">Thorbecke</strain>
    </source>
</reference>
<dbReference type="GO" id="GO:0005112">
    <property type="term" value="F:Notch binding"/>
    <property type="evidence" value="ECO:0007669"/>
    <property type="project" value="UniProtKB-ARBA"/>
</dbReference>
<evidence type="ECO:0000256" key="14">
    <source>
        <dbReference type="PROSITE-ProRule" id="PRU00076"/>
    </source>
</evidence>
<protein>
    <recommendedName>
        <fullName evidence="16">Delta-like protein</fullName>
    </recommendedName>
</protein>
<feature type="disulfide bond" evidence="15">
    <location>
        <begin position="207"/>
        <end position="219"/>
    </location>
</feature>
<dbReference type="InterPro" id="IPR001881">
    <property type="entry name" value="EGF-like_Ca-bd_dom"/>
</dbReference>
<dbReference type="InParanoid" id="A0A5F9D9A3"/>
<dbReference type="Proteomes" id="UP000001811">
    <property type="component" value="Unplaced"/>
</dbReference>
<feature type="disulfide bond" evidence="14">
    <location>
        <begin position="408"/>
        <end position="417"/>
    </location>
</feature>
<feature type="domain" description="EGF-like" evidence="18">
    <location>
        <begin position="458"/>
        <end position="494"/>
    </location>
</feature>
<dbReference type="Pfam" id="PF21700">
    <property type="entry name" value="EGF_DL_JAG"/>
    <property type="match status" value="1"/>
</dbReference>
<keyword evidence="9" id="KW-0914">Notch signaling pathway</keyword>
<feature type="region of interest" description="Disordered" evidence="17">
    <location>
        <begin position="540"/>
        <end position="601"/>
    </location>
</feature>
<feature type="disulfide bond" evidence="14">
    <location>
        <begin position="331"/>
        <end position="340"/>
    </location>
</feature>
<keyword evidence="6 16" id="KW-0677">Repeat</keyword>
<dbReference type="SUPFAM" id="SSF57196">
    <property type="entry name" value="EGF/Laminin"/>
    <property type="match status" value="3"/>
</dbReference>
<dbReference type="GO" id="GO:0007219">
    <property type="term" value="P:Notch signaling pathway"/>
    <property type="evidence" value="ECO:0007669"/>
    <property type="project" value="UniProtKB-KW"/>
</dbReference>
<evidence type="ECO:0000256" key="17">
    <source>
        <dbReference type="SAM" id="MobiDB-lite"/>
    </source>
</evidence>
<feature type="domain" description="EGF-like" evidence="18">
    <location>
        <begin position="343"/>
        <end position="379"/>
    </location>
</feature>
<dbReference type="SMART" id="SM00051">
    <property type="entry name" value="DSL"/>
    <property type="match status" value="1"/>
</dbReference>
<dbReference type="PROSITE" id="PS50026">
    <property type="entry name" value="EGF_3"/>
    <property type="match status" value="5"/>
</dbReference>
<evidence type="ECO:0000256" key="9">
    <source>
        <dbReference type="ARBA" id="ARBA00022976"/>
    </source>
</evidence>
<comment type="function">
    <text evidence="16">Putative Notch ligand involved in the mediation of Notch signaling.</text>
</comment>
<keyword evidence="8" id="KW-0832">Ubl conjugation</keyword>
<dbReference type="GO" id="GO:0005509">
    <property type="term" value="F:calcium ion binding"/>
    <property type="evidence" value="ECO:0007669"/>
    <property type="project" value="InterPro"/>
</dbReference>
<keyword evidence="2 16" id="KW-0217">Developmental protein</keyword>
<reference evidence="20" key="2">
    <citation type="submission" date="2025-08" db="UniProtKB">
        <authorList>
            <consortium name="Ensembl"/>
        </authorList>
    </citation>
    <scope>IDENTIFICATION</scope>
    <source>
        <strain evidence="20">Thorbecke</strain>
    </source>
</reference>
<evidence type="ECO:0000256" key="2">
    <source>
        <dbReference type="ARBA" id="ARBA00022473"/>
    </source>
</evidence>
<dbReference type="Gene3D" id="2.10.25.140">
    <property type="match status" value="1"/>
</dbReference>
<dbReference type="FunFam" id="2.10.25.140:FF:000001">
    <property type="entry name" value="Delta-like protein"/>
    <property type="match status" value="1"/>
</dbReference>
<evidence type="ECO:0000256" key="15">
    <source>
        <dbReference type="PROSITE-ProRule" id="PRU00377"/>
    </source>
</evidence>
<dbReference type="PROSITE" id="PS51051">
    <property type="entry name" value="DSL"/>
    <property type="match status" value="1"/>
</dbReference>
<dbReference type="GO" id="GO:0045747">
    <property type="term" value="P:positive regulation of Notch signaling pathway"/>
    <property type="evidence" value="ECO:0007669"/>
    <property type="project" value="UniProtKB-ARBA"/>
</dbReference>
<keyword evidence="10 16" id="KW-1133">Transmembrane helix</keyword>
<sequence>MEFTTELQEAEIHWIMTFKTGESKKEHGCWSKHQVWSSGVFELKLQEFVNKKGILGNRSCCRGGAGPPCACRTFFRVCLKHYQASVSPEPPCTYGSAVTPVLGVDSFSLPDGAGADPAFSNPIRFPFGFTWPGTFSLIIEALHTDSPDDLATENPERLISRLATQRHLTVGEEWSQDLHSSGRTDLKYSYRFVCDEHYYGEGCSVFCRPRDDAFGHFTCGERGEKVCNSGWKGQYCTEPICLPGCDEQHGFCDKPGECKCRVGWQGRYCDECIRYPGCLHGTCQQPWQCNCQEGWGGLFCNQDLNYCTHHKPCRNGATCTNTGQGSYTCSCRPGYSGANCELEIDECDASPCRNGGSCTDLENGYSCTCPPGFYGKVCELSAMTCADGPCFHGGRCSDNPEGGYTCRCPVGYSGFNCEKKMDHCSSSPCSNGATCMDLGDAYLCRCQAGFSGRHCDNNVDDCASSPCANGGTCRDGVNDYSCTCPPGYTGRNCSAPFSRSRTPTRRRTSTRTTVPTRTASEPATLRWTITSCRTSRVVKPAAGTLTASRTPRASPRALPGRRRLPRPHSGEEKQLKGKGQSPSIPLRKTPSTSRCTSYQRRRTSALLPPRCRLEAMWQNSHFSDIKFQGYMPQRMLLKEEREALRGLLLRSSLQTELVLFPGRRGTPARGRSRAGRRGAAVYAAPLHYGQSLLKEYVFKEWRGDHETHALPECTFWIPVSQSVLELETQTLPLLSFLILKCVFLDGKNVLFFDL</sequence>
<keyword evidence="4 16" id="KW-0812">Transmembrane</keyword>
<evidence type="ECO:0000256" key="13">
    <source>
        <dbReference type="ARBA" id="ARBA00023180"/>
    </source>
</evidence>
<dbReference type="GO" id="GO:0016324">
    <property type="term" value="C:apical plasma membrane"/>
    <property type="evidence" value="ECO:0007669"/>
    <property type="project" value="UniProtKB-SubCell"/>
</dbReference>
<feature type="domain" description="DSL" evidence="19">
    <location>
        <begin position="192"/>
        <end position="236"/>
    </location>
</feature>
<dbReference type="InterPro" id="IPR011651">
    <property type="entry name" value="Notch_ligand_N"/>
</dbReference>
<dbReference type="FunFam" id="2.10.25.10:FF:000012">
    <property type="entry name" value="Delta-like protein"/>
    <property type="match status" value="3"/>
</dbReference>
<feature type="domain" description="EGF-like" evidence="18">
    <location>
        <begin position="381"/>
        <end position="418"/>
    </location>
</feature>
<dbReference type="Gene3D" id="2.60.40.3510">
    <property type="match status" value="1"/>
</dbReference>
<feature type="compositionally biased region" description="Polar residues" evidence="17">
    <location>
        <begin position="589"/>
        <end position="598"/>
    </location>
</feature>
<gene>
    <name evidence="20" type="primary">DLL1</name>
</gene>
<organism evidence="20 21">
    <name type="scientific">Oryctolagus cuniculus</name>
    <name type="common">Rabbit</name>
    <dbReference type="NCBI Taxonomy" id="9986"/>
    <lineage>
        <taxon>Eukaryota</taxon>
        <taxon>Metazoa</taxon>
        <taxon>Chordata</taxon>
        <taxon>Craniata</taxon>
        <taxon>Vertebrata</taxon>
        <taxon>Euteleostomi</taxon>
        <taxon>Mammalia</taxon>
        <taxon>Eutheria</taxon>
        <taxon>Euarchontoglires</taxon>
        <taxon>Glires</taxon>
        <taxon>Lagomorpha</taxon>
        <taxon>Leporidae</taxon>
        <taxon>Oryctolagus</taxon>
    </lineage>
</organism>
<dbReference type="GO" id="GO:0032991">
    <property type="term" value="C:protein-containing complex"/>
    <property type="evidence" value="ECO:0007669"/>
    <property type="project" value="TreeGrafter"/>
</dbReference>
<evidence type="ECO:0000256" key="4">
    <source>
        <dbReference type="ARBA" id="ARBA00022692"/>
    </source>
</evidence>
<evidence type="ECO:0000256" key="8">
    <source>
        <dbReference type="ARBA" id="ARBA00022843"/>
    </source>
</evidence>
<keyword evidence="11 16" id="KW-0472">Membrane</keyword>
<dbReference type="InterPro" id="IPR051022">
    <property type="entry name" value="Notch_Cell-Fate_Det"/>
</dbReference>
<dbReference type="PRINTS" id="PR00010">
    <property type="entry name" value="EGFBLOOD"/>
</dbReference>
<dbReference type="GO" id="GO:0030154">
    <property type="term" value="P:cell differentiation"/>
    <property type="evidence" value="ECO:0007669"/>
    <property type="project" value="UniProtKB-KW"/>
</dbReference>
<evidence type="ECO:0000259" key="18">
    <source>
        <dbReference type="PROSITE" id="PS50026"/>
    </source>
</evidence>
<reference evidence="20" key="3">
    <citation type="submission" date="2025-09" db="UniProtKB">
        <authorList>
            <consortium name="Ensembl"/>
        </authorList>
    </citation>
    <scope>IDENTIFICATION</scope>
    <source>
        <strain evidence="20">Thorbecke</strain>
    </source>
</reference>
<dbReference type="CDD" id="cd00054">
    <property type="entry name" value="EGF_CA"/>
    <property type="match status" value="5"/>
</dbReference>
<dbReference type="GO" id="GO:0007157">
    <property type="term" value="P:heterophilic cell-cell adhesion via plasma membrane cell adhesion molecules"/>
    <property type="evidence" value="ECO:0007669"/>
    <property type="project" value="TreeGrafter"/>
</dbReference>
<keyword evidence="13" id="KW-0325">Glycoprotein</keyword>
<proteinExistence type="predicted"/>
<dbReference type="PANTHER" id="PTHR24049">
    <property type="entry name" value="CRUMBS FAMILY MEMBER"/>
    <property type="match status" value="1"/>
</dbReference>
<evidence type="ECO:0000256" key="7">
    <source>
        <dbReference type="ARBA" id="ARBA00022782"/>
    </source>
</evidence>
<evidence type="ECO:0000256" key="6">
    <source>
        <dbReference type="ARBA" id="ARBA00022737"/>
    </source>
</evidence>
<dbReference type="InterPro" id="IPR009030">
    <property type="entry name" value="Growth_fac_rcpt_cys_sf"/>
</dbReference>
<dbReference type="PANTHER" id="PTHR24049:SF38">
    <property type="entry name" value="DELTA-LIKE PROTEIN"/>
    <property type="match status" value="1"/>
</dbReference>
<dbReference type="SMR" id="A0A5F9D9A3"/>
<dbReference type="FunFam" id="2.10.25.10:FF:000004">
    <property type="entry name" value="Neurogenic locus notch 1"/>
    <property type="match status" value="1"/>
</dbReference>
<dbReference type="SUPFAM" id="SSF57184">
    <property type="entry name" value="Growth factor receptor domain"/>
    <property type="match status" value="1"/>
</dbReference>
<evidence type="ECO:0000256" key="11">
    <source>
        <dbReference type="ARBA" id="ARBA00023136"/>
    </source>
</evidence>
<evidence type="ECO:0000256" key="3">
    <source>
        <dbReference type="ARBA" id="ARBA00022536"/>
    </source>
</evidence>
<dbReference type="PROSITE" id="PS00022">
    <property type="entry name" value="EGF_1"/>
    <property type="match status" value="6"/>
</dbReference>
<feature type="disulfide bond" evidence="14">
    <location>
        <begin position="369"/>
        <end position="378"/>
    </location>
</feature>
<dbReference type="Pfam" id="PF00008">
    <property type="entry name" value="EGF"/>
    <property type="match status" value="4"/>
</dbReference>
<dbReference type="GO" id="GO:0045197">
    <property type="term" value="P:establishment or maintenance of epithelial cell apical/basal polarity"/>
    <property type="evidence" value="ECO:0007669"/>
    <property type="project" value="TreeGrafter"/>
</dbReference>
<keyword evidence="3 14" id="KW-0245">EGF-like domain</keyword>
<evidence type="ECO:0000259" key="19">
    <source>
        <dbReference type="PROSITE" id="PS51051"/>
    </source>
</evidence>
<dbReference type="InterPro" id="IPR013032">
    <property type="entry name" value="EGF-like_CS"/>
</dbReference>
<dbReference type="Bgee" id="ENSOCUG00000013290">
    <property type="expression patterns" value="Expressed in skin of back and 15 other cell types or tissues"/>
</dbReference>
<name>A0A5F9D9A3_RABIT</name>
<feature type="domain" description="EGF-like" evidence="18">
    <location>
        <begin position="303"/>
        <end position="341"/>
    </location>
</feature>
<dbReference type="FunFam" id="2.60.40.3510:FF:000002">
    <property type="entry name" value="Delta-like protein"/>
    <property type="match status" value="1"/>
</dbReference>
<dbReference type="InterPro" id="IPR018097">
    <property type="entry name" value="EGF_Ca-bd_CS"/>
</dbReference>
<feature type="region of interest" description="Disordered" evidence="17">
    <location>
        <begin position="495"/>
        <end position="520"/>
    </location>
</feature>
<dbReference type="InterPro" id="IPR000152">
    <property type="entry name" value="EGF-type_Asp/Asn_hydroxyl_site"/>
</dbReference>
<evidence type="ECO:0000256" key="12">
    <source>
        <dbReference type="ARBA" id="ARBA00023157"/>
    </source>
</evidence>
<dbReference type="PROSITE" id="PS00010">
    <property type="entry name" value="ASX_HYDROXYL"/>
    <property type="match status" value="3"/>
</dbReference>
<dbReference type="PROSITE" id="PS01186">
    <property type="entry name" value="EGF_2"/>
    <property type="match status" value="6"/>
</dbReference>
<dbReference type="Pfam" id="PF07657">
    <property type="entry name" value="MNNL"/>
    <property type="match status" value="1"/>
</dbReference>
<dbReference type="FunFam" id="2.10.25.10:FF:000018">
    <property type="entry name" value="Delta-like 1"/>
    <property type="match status" value="1"/>
</dbReference>
<evidence type="ECO:0000256" key="10">
    <source>
        <dbReference type="ARBA" id="ARBA00022989"/>
    </source>
</evidence>
<keyword evidence="12 14" id="KW-1015">Disulfide bond</keyword>
<evidence type="ECO:0000256" key="1">
    <source>
        <dbReference type="ARBA" id="ARBA00004247"/>
    </source>
</evidence>